<sequence>MTSSDSSTKETSFTSSSSTPITSKEPESSASDRPKTTHPSFEIIKSKSFGTIMHELWIRYQGEFALSMLETVRAFIHHFHILLLLLLSFFYLAALRYFPSHLKVIISRAKYYLSGQE</sequence>
<dbReference type="OrthoDB" id="2501350at2759"/>
<dbReference type="InterPro" id="IPR024512">
    <property type="entry name" value="Ser_palmitoyltrfase_ssu-like"/>
</dbReference>
<comment type="subcellular location">
    <subcellularLocation>
        <location evidence="1">Endoplasmic reticulum membrane</location>
        <topology evidence="1">Multi-pass membrane protein</topology>
    </subcellularLocation>
</comment>
<proteinExistence type="predicted"/>
<evidence type="ECO:0000256" key="5">
    <source>
        <dbReference type="ARBA" id="ARBA00023136"/>
    </source>
</evidence>
<keyword evidence="9" id="KW-1185">Reference proteome</keyword>
<dbReference type="EMBL" id="MU167260">
    <property type="protein sequence ID" value="KAG0146461.1"/>
    <property type="molecule type" value="Genomic_DNA"/>
</dbReference>
<keyword evidence="5 7" id="KW-0472">Membrane</keyword>
<keyword evidence="4 7" id="KW-1133">Transmembrane helix</keyword>
<evidence type="ECO:0000256" key="3">
    <source>
        <dbReference type="ARBA" id="ARBA00022824"/>
    </source>
</evidence>
<evidence type="ECO:0000256" key="4">
    <source>
        <dbReference type="ARBA" id="ARBA00022989"/>
    </source>
</evidence>
<protein>
    <submittedName>
        <fullName evidence="8">Uncharacterized protein</fullName>
    </submittedName>
</protein>
<evidence type="ECO:0000313" key="9">
    <source>
        <dbReference type="Proteomes" id="UP000886653"/>
    </source>
</evidence>
<name>A0A9P6NN13_9BASI</name>
<evidence type="ECO:0000256" key="1">
    <source>
        <dbReference type="ARBA" id="ARBA00004477"/>
    </source>
</evidence>
<evidence type="ECO:0000256" key="6">
    <source>
        <dbReference type="SAM" id="MobiDB-lite"/>
    </source>
</evidence>
<gene>
    <name evidence="8" type="ORF">CROQUDRAFT_62732</name>
</gene>
<feature type="region of interest" description="Disordered" evidence="6">
    <location>
        <begin position="1"/>
        <end position="39"/>
    </location>
</feature>
<keyword evidence="3" id="KW-0256">Endoplasmic reticulum</keyword>
<accession>A0A9P6NN13</accession>
<dbReference type="Pfam" id="PF11779">
    <property type="entry name" value="SPT_ssu-like"/>
    <property type="match status" value="1"/>
</dbReference>
<keyword evidence="2 7" id="KW-0812">Transmembrane</keyword>
<comment type="caution">
    <text evidence="8">The sequence shown here is derived from an EMBL/GenBank/DDBJ whole genome shotgun (WGS) entry which is preliminary data.</text>
</comment>
<organism evidence="8 9">
    <name type="scientific">Cronartium quercuum f. sp. fusiforme G11</name>
    <dbReference type="NCBI Taxonomy" id="708437"/>
    <lineage>
        <taxon>Eukaryota</taxon>
        <taxon>Fungi</taxon>
        <taxon>Dikarya</taxon>
        <taxon>Basidiomycota</taxon>
        <taxon>Pucciniomycotina</taxon>
        <taxon>Pucciniomycetes</taxon>
        <taxon>Pucciniales</taxon>
        <taxon>Coleosporiaceae</taxon>
        <taxon>Cronartium</taxon>
    </lineage>
</organism>
<evidence type="ECO:0000256" key="2">
    <source>
        <dbReference type="ARBA" id="ARBA00022692"/>
    </source>
</evidence>
<feature type="transmembrane region" description="Helical" evidence="7">
    <location>
        <begin position="75"/>
        <end position="98"/>
    </location>
</feature>
<evidence type="ECO:0000256" key="7">
    <source>
        <dbReference type="SAM" id="Phobius"/>
    </source>
</evidence>
<reference evidence="8" key="1">
    <citation type="submission" date="2013-11" db="EMBL/GenBank/DDBJ databases">
        <title>Genome sequence of the fusiform rust pathogen reveals effectors for host alternation and coevolution with pine.</title>
        <authorList>
            <consortium name="DOE Joint Genome Institute"/>
            <person name="Smith K."/>
            <person name="Pendleton A."/>
            <person name="Kubisiak T."/>
            <person name="Anderson C."/>
            <person name="Salamov A."/>
            <person name="Aerts A."/>
            <person name="Riley R."/>
            <person name="Clum A."/>
            <person name="Lindquist E."/>
            <person name="Ence D."/>
            <person name="Campbell M."/>
            <person name="Kronenberg Z."/>
            <person name="Feau N."/>
            <person name="Dhillon B."/>
            <person name="Hamelin R."/>
            <person name="Burleigh J."/>
            <person name="Smith J."/>
            <person name="Yandell M."/>
            <person name="Nelson C."/>
            <person name="Grigoriev I."/>
            <person name="Davis J."/>
        </authorList>
    </citation>
    <scope>NUCLEOTIDE SEQUENCE</scope>
    <source>
        <strain evidence="8">G11</strain>
    </source>
</reference>
<dbReference type="Proteomes" id="UP000886653">
    <property type="component" value="Unassembled WGS sequence"/>
</dbReference>
<feature type="compositionally biased region" description="Basic and acidic residues" evidence="6">
    <location>
        <begin position="24"/>
        <end position="35"/>
    </location>
</feature>
<evidence type="ECO:0000313" key="8">
    <source>
        <dbReference type="EMBL" id="KAG0146461.1"/>
    </source>
</evidence>
<dbReference type="AlphaFoldDB" id="A0A9P6NN13"/>
<feature type="compositionally biased region" description="Low complexity" evidence="6">
    <location>
        <begin position="1"/>
        <end position="23"/>
    </location>
</feature>